<protein>
    <submittedName>
        <fullName evidence="2">RNA-directed DNA polymerase from mobile element jockey</fullName>
    </submittedName>
</protein>
<dbReference type="AlphaFoldDB" id="A0A0K8W9J7"/>
<organism evidence="2">
    <name type="scientific">Bactrocera latifrons</name>
    <name type="common">Malaysian fruit fly</name>
    <name type="synonym">Chaetodacus latifrons</name>
    <dbReference type="NCBI Taxonomy" id="174628"/>
    <lineage>
        <taxon>Eukaryota</taxon>
        <taxon>Metazoa</taxon>
        <taxon>Ecdysozoa</taxon>
        <taxon>Arthropoda</taxon>
        <taxon>Hexapoda</taxon>
        <taxon>Insecta</taxon>
        <taxon>Pterygota</taxon>
        <taxon>Neoptera</taxon>
        <taxon>Endopterygota</taxon>
        <taxon>Diptera</taxon>
        <taxon>Brachycera</taxon>
        <taxon>Muscomorpha</taxon>
        <taxon>Tephritoidea</taxon>
        <taxon>Tephritidae</taxon>
        <taxon>Bactrocera</taxon>
        <taxon>Bactrocera</taxon>
    </lineage>
</organism>
<evidence type="ECO:0000259" key="1">
    <source>
        <dbReference type="PROSITE" id="PS50878"/>
    </source>
</evidence>
<feature type="non-terminal residue" evidence="2">
    <location>
        <position position="182"/>
    </location>
</feature>
<dbReference type="PANTHER" id="PTHR33332">
    <property type="entry name" value="REVERSE TRANSCRIPTASE DOMAIN-CONTAINING PROTEIN"/>
    <property type="match status" value="1"/>
</dbReference>
<keyword evidence="2" id="KW-0808">Transferase</keyword>
<feature type="domain" description="Reverse transcriptase" evidence="1">
    <location>
        <begin position="1"/>
        <end position="173"/>
    </location>
</feature>
<dbReference type="GO" id="GO:0003964">
    <property type="term" value="F:RNA-directed DNA polymerase activity"/>
    <property type="evidence" value="ECO:0007669"/>
    <property type="project" value="UniProtKB-KW"/>
</dbReference>
<proteinExistence type="predicted"/>
<reference evidence="2" key="1">
    <citation type="submission" date="2015-06" db="EMBL/GenBank/DDBJ databases">
        <authorList>
            <person name="Hoefler B.C."/>
            <person name="Straight P.D."/>
        </authorList>
    </citation>
    <scope>NUCLEOTIDE SEQUENCE</scope>
</reference>
<accession>A0A0K8W9J7</accession>
<keyword evidence="2" id="KW-0695">RNA-directed DNA polymerase</keyword>
<dbReference type="InterPro" id="IPR043502">
    <property type="entry name" value="DNA/RNA_pol_sf"/>
</dbReference>
<dbReference type="Pfam" id="PF00078">
    <property type="entry name" value="RVT_1"/>
    <property type="match status" value="1"/>
</dbReference>
<dbReference type="SUPFAM" id="SSF56672">
    <property type="entry name" value="DNA/RNA polymerases"/>
    <property type="match status" value="1"/>
</dbReference>
<dbReference type="InterPro" id="IPR000477">
    <property type="entry name" value="RT_dom"/>
</dbReference>
<feature type="non-terminal residue" evidence="2">
    <location>
        <position position="1"/>
    </location>
</feature>
<sequence>TADSLLQLQHFVSDSIATKNHATILATDFEKAFDRVGVHAVLSQLADWKVMIIKAFMIHRQFRVRVNNTFSEVNPLNNGIPQGSPLSVVLFIITFDKLTDICLNIKNINITMYADDAFIYTNLKDPQATNDVSNEVLTKFKKWGSLSGASISTSKCKLLHICKKKKMFIPRSNFRQYFNNLC</sequence>
<name>A0A0K8W9J7_BACLA</name>
<evidence type="ECO:0000313" key="2">
    <source>
        <dbReference type="EMBL" id="JAI47732.1"/>
    </source>
</evidence>
<dbReference type="EMBL" id="GDHF01004582">
    <property type="protein sequence ID" value="JAI47732.1"/>
    <property type="molecule type" value="Transcribed_RNA"/>
</dbReference>
<dbReference type="PROSITE" id="PS50878">
    <property type="entry name" value="RT_POL"/>
    <property type="match status" value="1"/>
</dbReference>
<gene>
    <name evidence="2" type="primary">pol_578</name>
    <name evidence="2" type="ORF">c1_g1_i1</name>
</gene>
<keyword evidence="2" id="KW-0548">Nucleotidyltransferase</keyword>